<evidence type="ECO:0000259" key="16">
    <source>
        <dbReference type="PROSITE" id="PS50846"/>
    </source>
</evidence>
<dbReference type="GO" id="GO:0055070">
    <property type="term" value="P:copper ion homeostasis"/>
    <property type="evidence" value="ECO:0007669"/>
    <property type="project" value="TreeGrafter"/>
</dbReference>
<evidence type="ECO:0000256" key="11">
    <source>
        <dbReference type="ARBA" id="ARBA00022967"/>
    </source>
</evidence>
<evidence type="ECO:0000256" key="7">
    <source>
        <dbReference type="ARBA" id="ARBA00022723"/>
    </source>
</evidence>
<dbReference type="Gene3D" id="2.70.150.10">
    <property type="entry name" value="Calcium-transporting ATPase, cytoplasmic transduction domain A"/>
    <property type="match status" value="1"/>
</dbReference>
<dbReference type="InterPro" id="IPR036163">
    <property type="entry name" value="HMA_dom_sf"/>
</dbReference>
<name>A0A318JQ10_9NEIS</name>
<evidence type="ECO:0000313" key="17">
    <source>
        <dbReference type="EMBL" id="PXX51219.1"/>
    </source>
</evidence>
<dbReference type="PANTHER" id="PTHR43520">
    <property type="entry name" value="ATP7, ISOFORM B"/>
    <property type="match status" value="1"/>
</dbReference>
<dbReference type="CDD" id="cd02079">
    <property type="entry name" value="P-type_ATPase_HM"/>
    <property type="match status" value="1"/>
</dbReference>
<dbReference type="NCBIfam" id="TIGR01511">
    <property type="entry name" value="ATPase-IB1_Cu"/>
    <property type="match status" value="1"/>
</dbReference>
<dbReference type="GO" id="GO:0005524">
    <property type="term" value="F:ATP binding"/>
    <property type="evidence" value="ECO:0007669"/>
    <property type="project" value="UniProtKB-UniRule"/>
</dbReference>
<feature type="domain" description="HMA" evidence="16">
    <location>
        <begin position="92"/>
        <end position="158"/>
    </location>
</feature>
<dbReference type="PROSITE" id="PS50846">
    <property type="entry name" value="HMA_2"/>
    <property type="match status" value="1"/>
</dbReference>
<evidence type="ECO:0000256" key="9">
    <source>
        <dbReference type="ARBA" id="ARBA00022840"/>
    </source>
</evidence>
<dbReference type="Gene3D" id="3.40.50.1000">
    <property type="entry name" value="HAD superfamily/HAD-like"/>
    <property type="match status" value="1"/>
</dbReference>
<dbReference type="SFLD" id="SFLDF00027">
    <property type="entry name" value="p-type_atpase"/>
    <property type="match status" value="1"/>
</dbReference>
<keyword evidence="13" id="KW-0406">Ion transport</keyword>
<evidence type="ECO:0000256" key="14">
    <source>
        <dbReference type="ARBA" id="ARBA00023136"/>
    </source>
</evidence>
<dbReference type="InterPro" id="IPR036412">
    <property type="entry name" value="HAD-like_sf"/>
</dbReference>
<reference evidence="17 18" key="1">
    <citation type="submission" date="2018-05" db="EMBL/GenBank/DDBJ databases">
        <title>Genomic Encyclopedia of Type Strains, Phase IV (KMG-IV): sequencing the most valuable type-strain genomes for metagenomic binning, comparative biology and taxonomic classification.</title>
        <authorList>
            <person name="Goeker M."/>
        </authorList>
    </citation>
    <scope>NUCLEOTIDE SEQUENCE [LARGE SCALE GENOMIC DNA]</scope>
    <source>
        <strain evidence="17 18">DSM 25134</strain>
    </source>
</reference>
<dbReference type="Pfam" id="PF00702">
    <property type="entry name" value="Hydrolase"/>
    <property type="match status" value="1"/>
</dbReference>
<dbReference type="GO" id="GO:0005507">
    <property type="term" value="F:copper ion binding"/>
    <property type="evidence" value="ECO:0007669"/>
    <property type="project" value="TreeGrafter"/>
</dbReference>
<dbReference type="SUPFAM" id="SSF55008">
    <property type="entry name" value="HMA, heavy metal-associated domain"/>
    <property type="match status" value="1"/>
</dbReference>
<keyword evidence="9 15" id="KW-0067">ATP-binding</keyword>
<evidence type="ECO:0000256" key="15">
    <source>
        <dbReference type="RuleBase" id="RU362081"/>
    </source>
</evidence>
<feature type="transmembrane region" description="Helical" evidence="15">
    <location>
        <begin position="458"/>
        <end position="481"/>
    </location>
</feature>
<evidence type="ECO:0000256" key="5">
    <source>
        <dbReference type="ARBA" id="ARBA00022553"/>
    </source>
</evidence>
<feature type="transmembrane region" description="Helical" evidence="15">
    <location>
        <begin position="273"/>
        <end position="292"/>
    </location>
</feature>
<comment type="subcellular location">
    <subcellularLocation>
        <location evidence="1">Cell membrane</location>
        <topology evidence="1">Multi-pass membrane protein</topology>
    </subcellularLocation>
</comment>
<dbReference type="Proteomes" id="UP000248395">
    <property type="component" value="Unassembled WGS sequence"/>
</dbReference>
<dbReference type="Gene3D" id="3.40.1110.10">
    <property type="entry name" value="Calcium-transporting ATPase, cytoplasmic domain N"/>
    <property type="match status" value="1"/>
</dbReference>
<keyword evidence="11" id="KW-1278">Translocase</keyword>
<dbReference type="EMBL" id="QJKC01000001">
    <property type="protein sequence ID" value="PXX51219.1"/>
    <property type="molecule type" value="Genomic_DNA"/>
</dbReference>
<accession>A0A318JQ10</accession>
<dbReference type="Pfam" id="PF00122">
    <property type="entry name" value="E1-E2_ATPase"/>
    <property type="match status" value="1"/>
</dbReference>
<comment type="similarity">
    <text evidence="2 15">Belongs to the cation transport ATPase (P-type) (TC 3.A.3) family. Type IB subfamily.</text>
</comment>
<keyword evidence="12 15" id="KW-1133">Transmembrane helix</keyword>
<evidence type="ECO:0000256" key="8">
    <source>
        <dbReference type="ARBA" id="ARBA00022741"/>
    </source>
</evidence>
<evidence type="ECO:0000313" key="18">
    <source>
        <dbReference type="Proteomes" id="UP000248395"/>
    </source>
</evidence>
<dbReference type="OrthoDB" id="8552908at2"/>
<dbReference type="GO" id="GO:0043682">
    <property type="term" value="F:P-type divalent copper transporter activity"/>
    <property type="evidence" value="ECO:0007669"/>
    <property type="project" value="TreeGrafter"/>
</dbReference>
<evidence type="ECO:0000256" key="12">
    <source>
        <dbReference type="ARBA" id="ARBA00022989"/>
    </source>
</evidence>
<dbReference type="SFLD" id="SFLDG00002">
    <property type="entry name" value="C1.7:_P-type_atpase_like"/>
    <property type="match status" value="1"/>
</dbReference>
<dbReference type="NCBIfam" id="TIGR01525">
    <property type="entry name" value="ATPase-IB_hvy"/>
    <property type="match status" value="1"/>
</dbReference>
<sequence>MTDHCFHCGLPVPENVDFPVRYREKTEATCCAGCQAVAQTIIDSGLSDYYAHRTQGARQGEVLPADILQQIQLYDSEELQKSFVHVTSGQTREAALMLEGITCAACVWLNEQHIRQLPGVLAVDINYTSHRARVSWDNSRIRLSQILQAITAIGYRAHPYDAERQEALAQKQRKQAISRLWAAGLSMMQVMMYAVPVYLAPDGDIDPDFLWLLHWASLILTLPVMLYSAVPFYQNTWRDLKTGRVGMDTPVTIGIFTAFFASLWALINKIPHGVYFDSVSMFVFLLLGGRYLESIARRKAGEATESLVRLIPAFAHRANDWPASRDTVETTVAMLNPGDVILVKPGETIPGDGLVLDGHSAANEALISGESRPVSKQAGDAVVAGSVNTSSPLFVRISQTGQETRLAGIVRLLDKALAEKPRLAVAADRFASWFVALLLLAAAGSYIAWHFIEPARALWIMVAVLVISCPCALSLATPAALTAATGHLAALGVLTTRGHALETLAKVSDAVFDKTGTLTHGDMRLRAQQTLAGLDDAATLAIAAALEQASEHPVAQALKLAAADLPLPATERLDSTPGKGVEGVIAGQSWRLGSAEFINEWLATPLVLAQDWHADCTLVVLANRQAAQAVFAIGDTVRDDAAAMVQALRQRGIAIHLLSGDGAGAVHSLADSLGISDWHARATPEDKLAFVGQLQQAGKRVLMVGDGINDAPVLARADVSLAMGGGTDVARASGDMVLMGDQLALIPTALSLARKTLAVIRQNLWWAAGYNLLALPLAMTGHVTPWLASLGMAASSLIVVSNALRLVKRKS</sequence>
<keyword evidence="8 15" id="KW-0547">Nucleotide-binding</keyword>
<feature type="transmembrane region" description="Helical" evidence="15">
    <location>
        <begin position="430"/>
        <end position="452"/>
    </location>
</feature>
<dbReference type="InterPro" id="IPR044492">
    <property type="entry name" value="P_typ_ATPase_HD_dom"/>
</dbReference>
<evidence type="ECO:0000256" key="6">
    <source>
        <dbReference type="ARBA" id="ARBA00022692"/>
    </source>
</evidence>
<dbReference type="PROSITE" id="PS00154">
    <property type="entry name" value="ATPASE_E1_E2"/>
    <property type="match status" value="1"/>
</dbReference>
<keyword evidence="4 15" id="KW-1003">Cell membrane</keyword>
<feature type="transmembrane region" description="Helical" evidence="15">
    <location>
        <begin position="764"/>
        <end position="780"/>
    </location>
</feature>
<dbReference type="AlphaFoldDB" id="A0A318JQ10"/>
<keyword evidence="3" id="KW-0813">Transport</keyword>
<dbReference type="InterPro" id="IPR006121">
    <property type="entry name" value="HMA_dom"/>
</dbReference>
<dbReference type="SUPFAM" id="SSF81665">
    <property type="entry name" value="Calcium ATPase, transmembrane domain M"/>
    <property type="match status" value="1"/>
</dbReference>
<feature type="transmembrane region" description="Helical" evidence="15">
    <location>
        <begin position="212"/>
        <end position="233"/>
    </location>
</feature>
<dbReference type="InterPro" id="IPR023299">
    <property type="entry name" value="ATPase_P-typ_cyto_dom_N"/>
</dbReference>
<keyword evidence="10" id="KW-0460">Magnesium</keyword>
<dbReference type="FunFam" id="2.70.150.10:FF:000002">
    <property type="entry name" value="Copper-transporting ATPase 1, putative"/>
    <property type="match status" value="1"/>
</dbReference>
<dbReference type="PROSITE" id="PS01229">
    <property type="entry name" value="COF_2"/>
    <property type="match status" value="1"/>
</dbReference>
<dbReference type="CDD" id="cd00371">
    <property type="entry name" value="HMA"/>
    <property type="match status" value="1"/>
</dbReference>
<keyword evidence="7 15" id="KW-0479">Metal-binding</keyword>
<dbReference type="RefSeq" id="WP_110312886.1">
    <property type="nucleotide sequence ID" value="NZ_QJKC01000001.1"/>
</dbReference>
<dbReference type="SUPFAM" id="SSF56784">
    <property type="entry name" value="HAD-like"/>
    <property type="match status" value="1"/>
</dbReference>
<evidence type="ECO:0000256" key="3">
    <source>
        <dbReference type="ARBA" id="ARBA00022448"/>
    </source>
</evidence>
<dbReference type="InterPro" id="IPR001757">
    <property type="entry name" value="P_typ_ATPase"/>
</dbReference>
<dbReference type="NCBIfam" id="TIGR01494">
    <property type="entry name" value="ATPase_P-type"/>
    <property type="match status" value="1"/>
</dbReference>
<dbReference type="InterPro" id="IPR027256">
    <property type="entry name" value="P-typ_ATPase_IB"/>
</dbReference>
<dbReference type="InterPro" id="IPR023298">
    <property type="entry name" value="ATPase_P-typ_TM_dom_sf"/>
</dbReference>
<evidence type="ECO:0000256" key="4">
    <source>
        <dbReference type="ARBA" id="ARBA00022475"/>
    </source>
</evidence>
<dbReference type="GO" id="GO:0016887">
    <property type="term" value="F:ATP hydrolysis activity"/>
    <property type="evidence" value="ECO:0007669"/>
    <property type="project" value="InterPro"/>
</dbReference>
<dbReference type="PRINTS" id="PR00119">
    <property type="entry name" value="CATATPASE"/>
</dbReference>
<dbReference type="NCBIfam" id="TIGR01512">
    <property type="entry name" value="ATPase-IB2_Cd"/>
    <property type="match status" value="1"/>
</dbReference>
<dbReference type="InterPro" id="IPR018303">
    <property type="entry name" value="ATPase_P-typ_P_site"/>
</dbReference>
<protein>
    <submittedName>
        <fullName evidence="17">Cu2+-exporting ATPase</fullName>
    </submittedName>
</protein>
<comment type="caution">
    <text evidence="17">The sequence shown here is derived from an EMBL/GenBank/DDBJ whole genome shotgun (WGS) entry which is preliminary data.</text>
</comment>
<keyword evidence="5" id="KW-0597">Phosphoprotein</keyword>
<evidence type="ECO:0000256" key="2">
    <source>
        <dbReference type="ARBA" id="ARBA00006024"/>
    </source>
</evidence>
<dbReference type="PANTHER" id="PTHR43520:SF5">
    <property type="entry name" value="CATION-TRANSPORTING P-TYPE ATPASE-RELATED"/>
    <property type="match status" value="1"/>
</dbReference>
<keyword evidence="14 15" id="KW-0472">Membrane</keyword>
<feature type="transmembrane region" description="Helical" evidence="15">
    <location>
        <begin position="245"/>
        <end position="267"/>
    </location>
</feature>
<gene>
    <name evidence="17" type="ORF">DFR38_101281</name>
</gene>
<evidence type="ECO:0000256" key="13">
    <source>
        <dbReference type="ARBA" id="ARBA00023065"/>
    </source>
</evidence>
<dbReference type="InterPro" id="IPR008250">
    <property type="entry name" value="ATPase_P-typ_transduc_dom_A_sf"/>
</dbReference>
<feature type="transmembrane region" description="Helical" evidence="15">
    <location>
        <begin position="180"/>
        <end position="200"/>
    </location>
</feature>
<dbReference type="PRINTS" id="PR00120">
    <property type="entry name" value="HATPASE"/>
</dbReference>
<evidence type="ECO:0000256" key="10">
    <source>
        <dbReference type="ARBA" id="ARBA00022842"/>
    </source>
</evidence>
<feature type="transmembrane region" description="Helical" evidence="15">
    <location>
        <begin position="786"/>
        <end position="807"/>
    </location>
</feature>
<dbReference type="InterPro" id="IPR059000">
    <property type="entry name" value="ATPase_P-type_domA"/>
</dbReference>
<proteinExistence type="inferred from homology"/>
<dbReference type="Gene3D" id="3.30.70.100">
    <property type="match status" value="1"/>
</dbReference>
<dbReference type="InterPro" id="IPR023214">
    <property type="entry name" value="HAD_sf"/>
</dbReference>
<dbReference type="Pfam" id="PF12156">
    <property type="entry name" value="ATPase-cat_bd"/>
    <property type="match status" value="1"/>
</dbReference>
<dbReference type="GO" id="GO:0005886">
    <property type="term" value="C:plasma membrane"/>
    <property type="evidence" value="ECO:0007669"/>
    <property type="project" value="UniProtKB-SubCell"/>
</dbReference>
<keyword evidence="18" id="KW-1185">Reference proteome</keyword>
<organism evidence="17 18">
    <name type="scientific">Aquitalea magnusonii</name>
    <dbReference type="NCBI Taxonomy" id="332411"/>
    <lineage>
        <taxon>Bacteria</taxon>
        <taxon>Pseudomonadati</taxon>
        <taxon>Pseudomonadota</taxon>
        <taxon>Betaproteobacteria</taxon>
        <taxon>Neisseriales</taxon>
        <taxon>Chromobacteriaceae</taxon>
        <taxon>Aquitalea</taxon>
    </lineage>
</organism>
<dbReference type="InterPro" id="IPR021993">
    <property type="entry name" value="ATPase-cat-bd"/>
</dbReference>
<dbReference type="Pfam" id="PF00403">
    <property type="entry name" value="HMA"/>
    <property type="match status" value="1"/>
</dbReference>
<evidence type="ECO:0000256" key="1">
    <source>
        <dbReference type="ARBA" id="ARBA00004651"/>
    </source>
</evidence>
<dbReference type="SFLD" id="SFLDS00003">
    <property type="entry name" value="Haloacid_Dehalogenase"/>
    <property type="match status" value="1"/>
</dbReference>
<keyword evidence="6 15" id="KW-0812">Transmembrane</keyword>
<dbReference type="SUPFAM" id="SSF81653">
    <property type="entry name" value="Calcium ATPase, transduction domain A"/>
    <property type="match status" value="1"/>
</dbReference>